<name>A0A0G3E975_BACTU</name>
<dbReference type="Proteomes" id="UP000194143">
    <property type="component" value="Chromosome"/>
</dbReference>
<evidence type="ECO:0000313" key="1">
    <source>
        <dbReference type="EMBL" id="ARP58870.1"/>
    </source>
</evidence>
<keyword evidence="2" id="KW-1185">Reference proteome</keyword>
<gene>
    <name evidence="1" type="ORF">CAB88_18145</name>
</gene>
<reference evidence="1 2" key="1">
    <citation type="submission" date="2017-04" db="EMBL/GenBank/DDBJ databases">
        <title>Complete Genome Sequence of Bacillus thuringiensis type Strain ATCC 10792.</title>
        <authorList>
            <person name="Oh D.-H."/>
            <person name="Park B.-J."/>
            <person name="Shuai W."/>
            <person name="Chelliah R."/>
        </authorList>
    </citation>
    <scope>NUCLEOTIDE SEQUENCE [LARGE SCALE GENOMIC DNA]</scope>
    <source>
        <strain evidence="1 2">ATCC 10792</strain>
    </source>
</reference>
<accession>A0A0G3E975</accession>
<proteinExistence type="predicted"/>
<protein>
    <submittedName>
        <fullName evidence="1">Uncharacterized protein</fullName>
    </submittedName>
</protein>
<dbReference type="EMBL" id="CP021061">
    <property type="protein sequence ID" value="ARP58870.1"/>
    <property type="molecule type" value="Genomic_DNA"/>
</dbReference>
<organism evidence="1 2">
    <name type="scientific">Bacillus thuringiensis</name>
    <dbReference type="NCBI Taxonomy" id="1428"/>
    <lineage>
        <taxon>Bacteria</taxon>
        <taxon>Bacillati</taxon>
        <taxon>Bacillota</taxon>
        <taxon>Bacilli</taxon>
        <taxon>Bacillales</taxon>
        <taxon>Bacillaceae</taxon>
        <taxon>Bacillus</taxon>
        <taxon>Bacillus cereus group</taxon>
    </lineage>
</organism>
<evidence type="ECO:0000313" key="2">
    <source>
        <dbReference type="Proteomes" id="UP000194143"/>
    </source>
</evidence>
<dbReference type="AlphaFoldDB" id="A0A0G3E975"/>
<sequence>MFSHKDSSRLLFQKNNRLSTRNGYVFQDYTFQTFIMIQMIKIQNGITNNNPQKQPLKNLMMNTSFIGPTYL</sequence>